<dbReference type="EMBL" id="QPMM01000009">
    <property type="protein sequence ID" value="RFS21151.1"/>
    <property type="molecule type" value="Genomic_DNA"/>
</dbReference>
<proteinExistence type="predicted"/>
<dbReference type="AlphaFoldDB" id="A0A3E1Y7R6"/>
<reference evidence="1 2" key="1">
    <citation type="submission" date="2018-07" db="EMBL/GenBank/DDBJ databases">
        <title>Chitinophaga K2CV101002-2 sp. nov., isolated from a monsoon evergreen broad-leaved forest soil.</title>
        <authorList>
            <person name="Lv Y."/>
        </authorList>
    </citation>
    <scope>NUCLEOTIDE SEQUENCE [LARGE SCALE GENOMIC DNA]</scope>
    <source>
        <strain evidence="1 2">GDMCC 1.1288</strain>
    </source>
</reference>
<name>A0A3E1Y7R6_9BACT</name>
<evidence type="ECO:0000313" key="1">
    <source>
        <dbReference type="EMBL" id="RFS21151.1"/>
    </source>
</evidence>
<organism evidence="1 2">
    <name type="scientific">Chitinophaga silvatica</name>
    <dbReference type="NCBI Taxonomy" id="2282649"/>
    <lineage>
        <taxon>Bacteria</taxon>
        <taxon>Pseudomonadati</taxon>
        <taxon>Bacteroidota</taxon>
        <taxon>Chitinophagia</taxon>
        <taxon>Chitinophagales</taxon>
        <taxon>Chitinophagaceae</taxon>
        <taxon>Chitinophaga</taxon>
    </lineage>
</organism>
<accession>A0A3E1Y7R6</accession>
<gene>
    <name evidence="1" type="ORF">DVR12_17605</name>
</gene>
<sequence>MKPYTPKFFLIVLFSLIVLNLFSCISPLSESKPSVFKTIKLPNKGYLLNVEIYPSDATIQGSVTVLAKYIDSTSVLGRFERYNQIFMDSVLGDSMIMLCLKDTNSSVIIADTIYLKLP</sequence>
<dbReference type="Proteomes" id="UP000260644">
    <property type="component" value="Unassembled WGS sequence"/>
</dbReference>
<comment type="caution">
    <text evidence="1">The sequence shown here is derived from an EMBL/GenBank/DDBJ whole genome shotgun (WGS) entry which is preliminary data.</text>
</comment>
<dbReference type="RefSeq" id="WP_116977099.1">
    <property type="nucleotide sequence ID" value="NZ_QPMM01000009.1"/>
</dbReference>
<evidence type="ECO:0000313" key="2">
    <source>
        <dbReference type="Proteomes" id="UP000260644"/>
    </source>
</evidence>
<keyword evidence="2" id="KW-1185">Reference proteome</keyword>
<dbReference type="OrthoDB" id="677824at2"/>
<protein>
    <submittedName>
        <fullName evidence="1">Uncharacterized protein</fullName>
    </submittedName>
</protein>